<keyword evidence="1" id="KW-1133">Transmembrane helix</keyword>
<organism evidence="2 3">
    <name type="scientific">Candidatus Nomurabacteria bacterium RIFCSPLOWO2_01_FULL_40_18</name>
    <dbReference type="NCBI Taxonomy" id="1801773"/>
    <lineage>
        <taxon>Bacteria</taxon>
        <taxon>Candidatus Nomuraibacteriota</taxon>
    </lineage>
</organism>
<reference evidence="2 3" key="1">
    <citation type="journal article" date="2016" name="Nat. Commun.">
        <title>Thousands of microbial genomes shed light on interconnected biogeochemical processes in an aquifer system.</title>
        <authorList>
            <person name="Anantharaman K."/>
            <person name="Brown C.T."/>
            <person name="Hug L.A."/>
            <person name="Sharon I."/>
            <person name="Castelle C.J."/>
            <person name="Probst A.J."/>
            <person name="Thomas B.C."/>
            <person name="Singh A."/>
            <person name="Wilkins M.J."/>
            <person name="Karaoz U."/>
            <person name="Brodie E.L."/>
            <person name="Williams K.H."/>
            <person name="Hubbard S.S."/>
            <person name="Banfield J.F."/>
        </authorList>
    </citation>
    <scope>NUCLEOTIDE SEQUENCE [LARGE SCALE GENOMIC DNA]</scope>
</reference>
<evidence type="ECO:0000313" key="3">
    <source>
        <dbReference type="Proteomes" id="UP000176629"/>
    </source>
</evidence>
<comment type="caution">
    <text evidence="2">The sequence shown here is derived from an EMBL/GenBank/DDBJ whole genome shotgun (WGS) entry which is preliminary data.</text>
</comment>
<gene>
    <name evidence="2" type="ORF">A3A03_03730</name>
</gene>
<dbReference type="Proteomes" id="UP000176629">
    <property type="component" value="Unassembled WGS sequence"/>
</dbReference>
<dbReference type="Gene3D" id="2.60.40.680">
    <property type="match status" value="1"/>
</dbReference>
<evidence type="ECO:0008006" key="4">
    <source>
        <dbReference type="Google" id="ProtNLM"/>
    </source>
</evidence>
<keyword evidence="1" id="KW-0812">Transmembrane</keyword>
<protein>
    <recommendedName>
        <fullName evidence="4">Cohesin domain-containing protein</fullName>
    </recommendedName>
</protein>
<evidence type="ECO:0000313" key="2">
    <source>
        <dbReference type="EMBL" id="OGI93949.1"/>
    </source>
</evidence>
<dbReference type="InterPro" id="IPR008965">
    <property type="entry name" value="CBM2/CBM3_carb-bd_dom_sf"/>
</dbReference>
<sequence>MIKFLILVLLTVTFFIPGAIFASEMVFVPSNGAVAKGELIKINIYVMPGDDRINATQGKIIFPKDLLAVANVSYGNSILSFWPETPAQKEQGVIAFAGVSPGGYASSDRGLLFSVIFRALQEGNATLAIQDALVLKDDGAGSATQLRLGSGTISITKPIAKEESPKSFALSEELNATNDHELPESFMPLIGKDSNIFAGKYFLVFVATDKQSGIDHYEVQESKRRSPDDSKWVRAESPYELADQTLSSFIFVKALDKAQNVRLETLLPFYPQKFYQSVAFWVIIVLILLAFFFLRWKSKKY</sequence>
<name>A0A1F6XIB1_9BACT</name>
<dbReference type="GO" id="GO:0030246">
    <property type="term" value="F:carbohydrate binding"/>
    <property type="evidence" value="ECO:0007669"/>
    <property type="project" value="InterPro"/>
</dbReference>
<dbReference type="EMBL" id="MFUX01000035">
    <property type="protein sequence ID" value="OGI93949.1"/>
    <property type="molecule type" value="Genomic_DNA"/>
</dbReference>
<keyword evidence="1" id="KW-0472">Membrane</keyword>
<dbReference type="STRING" id="1801773.A3A03_03730"/>
<feature type="transmembrane region" description="Helical" evidence="1">
    <location>
        <begin position="274"/>
        <end position="294"/>
    </location>
</feature>
<dbReference type="AlphaFoldDB" id="A0A1F6XIB1"/>
<dbReference type="SUPFAM" id="SSF49384">
    <property type="entry name" value="Carbohydrate-binding domain"/>
    <property type="match status" value="1"/>
</dbReference>
<proteinExistence type="predicted"/>
<evidence type="ECO:0000256" key="1">
    <source>
        <dbReference type="SAM" id="Phobius"/>
    </source>
</evidence>
<accession>A0A1F6XIB1</accession>